<dbReference type="SUPFAM" id="SSF109854">
    <property type="entry name" value="DinB/YfiT-like putative metalloenzymes"/>
    <property type="match status" value="1"/>
</dbReference>
<evidence type="ECO:0000313" key="1">
    <source>
        <dbReference type="EMBL" id="NYE70611.1"/>
    </source>
</evidence>
<dbReference type="InterPro" id="IPR034660">
    <property type="entry name" value="DinB/YfiT-like"/>
</dbReference>
<proteinExistence type="predicted"/>
<gene>
    <name evidence="1" type="ORF">BKA15_001940</name>
</gene>
<dbReference type="RefSeq" id="WP_179750196.1">
    <property type="nucleotide sequence ID" value="NZ_JACCBU010000001.1"/>
</dbReference>
<dbReference type="Proteomes" id="UP000569914">
    <property type="component" value="Unassembled WGS sequence"/>
</dbReference>
<evidence type="ECO:0008006" key="3">
    <source>
        <dbReference type="Google" id="ProtNLM"/>
    </source>
</evidence>
<dbReference type="AlphaFoldDB" id="A0A7Y9I5W9"/>
<protein>
    <recommendedName>
        <fullName evidence="3">DinB superfamily protein</fullName>
    </recommendedName>
</protein>
<evidence type="ECO:0000313" key="2">
    <source>
        <dbReference type="Proteomes" id="UP000569914"/>
    </source>
</evidence>
<keyword evidence="2" id="KW-1185">Reference proteome</keyword>
<reference evidence="1 2" key="1">
    <citation type="submission" date="2020-07" db="EMBL/GenBank/DDBJ databases">
        <title>Sequencing the genomes of 1000 actinobacteria strains.</title>
        <authorList>
            <person name="Klenk H.-P."/>
        </authorList>
    </citation>
    <scope>NUCLEOTIDE SEQUENCE [LARGE SCALE GENOMIC DNA]</scope>
    <source>
        <strain evidence="1 2">DSM 22083</strain>
    </source>
</reference>
<dbReference type="InterPro" id="IPR007061">
    <property type="entry name" value="MST-like"/>
</dbReference>
<sequence length="173" mass="19023">MEDLELTRAQLVDHFGRVRELVTGLTDGLSEQVATHRIDPEANTIGWLLWHQTRVHDDHVADLAGTEQVWPRWRDRFGLPFDPDATGYAQSSADVAAVRVPAELLAGYDEEVHAATADYLDRLTADELGRVVDTHWDPPVTAAVRLVSVIGDCLQHLGQAALIRGSAERAGLS</sequence>
<organism evidence="1 2">
    <name type="scientific">Microlunatus parietis</name>
    <dbReference type="NCBI Taxonomy" id="682979"/>
    <lineage>
        <taxon>Bacteria</taxon>
        <taxon>Bacillati</taxon>
        <taxon>Actinomycetota</taxon>
        <taxon>Actinomycetes</taxon>
        <taxon>Propionibacteriales</taxon>
        <taxon>Propionibacteriaceae</taxon>
        <taxon>Microlunatus</taxon>
    </lineage>
</organism>
<dbReference type="EMBL" id="JACCBU010000001">
    <property type="protein sequence ID" value="NYE70611.1"/>
    <property type="molecule type" value="Genomic_DNA"/>
</dbReference>
<dbReference type="NCBIfam" id="NF047843">
    <property type="entry name" value="MST_Rv0443"/>
    <property type="match status" value="1"/>
</dbReference>
<dbReference type="Gene3D" id="1.20.120.450">
    <property type="entry name" value="dinb family like domain"/>
    <property type="match status" value="1"/>
</dbReference>
<comment type="caution">
    <text evidence="1">The sequence shown here is derived from an EMBL/GenBank/DDBJ whole genome shotgun (WGS) entry which is preliminary data.</text>
</comment>
<dbReference type="Pfam" id="PF04978">
    <property type="entry name" value="MST"/>
    <property type="match status" value="1"/>
</dbReference>
<name>A0A7Y9I5W9_9ACTN</name>
<accession>A0A7Y9I5W9</accession>